<dbReference type="PANTHER" id="PTHR47174:SF2">
    <property type="entry name" value="SH3 DOMAIN SIGNALLING PROTEIN (AFU_ORTHOLOGUE AFUA_5G07670)"/>
    <property type="match status" value="1"/>
</dbReference>
<feature type="region of interest" description="Disordered" evidence="4">
    <location>
        <begin position="373"/>
        <end position="398"/>
    </location>
</feature>
<dbReference type="EMBL" id="JNVN01000019">
    <property type="protein sequence ID" value="KHJ36451.1"/>
    <property type="molecule type" value="Genomic_DNA"/>
</dbReference>
<dbReference type="InterPro" id="IPR001452">
    <property type="entry name" value="SH3_domain"/>
</dbReference>
<dbReference type="InterPro" id="IPR046982">
    <property type="entry name" value="BIN3/RVS161-like"/>
</dbReference>
<dbReference type="GO" id="GO:0097320">
    <property type="term" value="P:plasma membrane tubulation"/>
    <property type="evidence" value="ECO:0007669"/>
    <property type="project" value="TreeGrafter"/>
</dbReference>
<dbReference type="GO" id="GO:1990528">
    <property type="term" value="C:Rvs161p-Rvs167p complex"/>
    <property type="evidence" value="ECO:0007669"/>
    <property type="project" value="TreeGrafter"/>
</dbReference>
<evidence type="ECO:0000256" key="1">
    <source>
        <dbReference type="ARBA" id="ARBA00022443"/>
    </source>
</evidence>
<proteinExistence type="predicted"/>
<dbReference type="Gene3D" id="2.30.30.40">
    <property type="entry name" value="SH3 Domains"/>
    <property type="match status" value="1"/>
</dbReference>
<dbReference type="PROSITE" id="PS51021">
    <property type="entry name" value="BAR"/>
    <property type="match status" value="1"/>
</dbReference>
<dbReference type="Pfam" id="PF03114">
    <property type="entry name" value="BAR"/>
    <property type="match status" value="1"/>
</dbReference>
<feature type="coiled-coil region" evidence="3">
    <location>
        <begin position="143"/>
        <end position="170"/>
    </location>
</feature>
<dbReference type="InterPro" id="IPR004148">
    <property type="entry name" value="BAR_dom"/>
</dbReference>
<dbReference type="InterPro" id="IPR027267">
    <property type="entry name" value="AH/BAR_dom_sf"/>
</dbReference>
<reference evidence="7 8" key="1">
    <citation type="journal article" date="2014" name="BMC Genomics">
        <title>Adaptive genomic structural variation in the grape powdery mildew pathogen, Erysiphe necator.</title>
        <authorList>
            <person name="Jones L."/>
            <person name="Riaz S."/>
            <person name="Morales-Cruz A."/>
            <person name="Amrine K.C."/>
            <person name="McGuire B."/>
            <person name="Gubler W.D."/>
            <person name="Walker M.A."/>
            <person name="Cantu D."/>
        </authorList>
    </citation>
    <scope>NUCLEOTIDE SEQUENCE [LARGE SCALE GENOMIC DNA]</scope>
    <source>
        <strain evidence="8">c</strain>
    </source>
</reference>
<dbReference type="GO" id="GO:0043332">
    <property type="term" value="C:mating projection tip"/>
    <property type="evidence" value="ECO:0007669"/>
    <property type="project" value="TreeGrafter"/>
</dbReference>
<dbReference type="Pfam" id="PF00018">
    <property type="entry name" value="SH3_1"/>
    <property type="match status" value="1"/>
</dbReference>
<protein>
    <submittedName>
        <fullName evidence="7">Putative sh3 domain containing protein</fullName>
    </submittedName>
</protein>
<evidence type="ECO:0000256" key="2">
    <source>
        <dbReference type="PROSITE-ProRule" id="PRU00192"/>
    </source>
</evidence>
<dbReference type="Proteomes" id="UP000030854">
    <property type="component" value="Unassembled WGS sequence"/>
</dbReference>
<evidence type="ECO:0000313" key="7">
    <source>
        <dbReference type="EMBL" id="KHJ36451.1"/>
    </source>
</evidence>
<comment type="caution">
    <text evidence="7">The sequence shown here is derived from an EMBL/GenBank/DDBJ whole genome shotgun (WGS) entry which is preliminary data.</text>
</comment>
<evidence type="ECO:0000256" key="3">
    <source>
        <dbReference type="SAM" id="Coils"/>
    </source>
</evidence>
<dbReference type="GO" id="GO:0051666">
    <property type="term" value="P:actin cortical patch localization"/>
    <property type="evidence" value="ECO:0007669"/>
    <property type="project" value="InterPro"/>
</dbReference>
<dbReference type="GO" id="GO:0030479">
    <property type="term" value="C:actin cortical patch"/>
    <property type="evidence" value="ECO:0007669"/>
    <property type="project" value="TreeGrafter"/>
</dbReference>
<dbReference type="SUPFAM" id="SSF50044">
    <property type="entry name" value="SH3-domain"/>
    <property type="match status" value="1"/>
</dbReference>
<dbReference type="GO" id="GO:0008289">
    <property type="term" value="F:lipid binding"/>
    <property type="evidence" value="ECO:0007669"/>
    <property type="project" value="TreeGrafter"/>
</dbReference>
<dbReference type="PROSITE" id="PS50002">
    <property type="entry name" value="SH3"/>
    <property type="match status" value="1"/>
</dbReference>
<dbReference type="AlphaFoldDB" id="A0A0B1PI32"/>
<dbReference type="SMART" id="SM00326">
    <property type="entry name" value="SH3"/>
    <property type="match status" value="1"/>
</dbReference>
<accession>A0A0B1PI32</accession>
<dbReference type="GO" id="GO:0006897">
    <property type="term" value="P:endocytosis"/>
    <property type="evidence" value="ECO:0007669"/>
    <property type="project" value="InterPro"/>
</dbReference>
<organism evidence="7 8">
    <name type="scientific">Uncinula necator</name>
    <name type="common">Grape powdery mildew</name>
    <dbReference type="NCBI Taxonomy" id="52586"/>
    <lineage>
        <taxon>Eukaryota</taxon>
        <taxon>Fungi</taxon>
        <taxon>Dikarya</taxon>
        <taxon>Ascomycota</taxon>
        <taxon>Pezizomycotina</taxon>
        <taxon>Leotiomycetes</taxon>
        <taxon>Erysiphales</taxon>
        <taxon>Erysiphaceae</taxon>
        <taxon>Erysiphe</taxon>
    </lineage>
</organism>
<dbReference type="PANTHER" id="PTHR47174">
    <property type="entry name" value="BRIDGING INTEGRATOR 3"/>
    <property type="match status" value="1"/>
</dbReference>
<dbReference type="OMA" id="MLAHYYT"/>
<dbReference type="SUPFAM" id="SSF103657">
    <property type="entry name" value="BAR/IMD domain-like"/>
    <property type="match status" value="1"/>
</dbReference>
<keyword evidence="1 2" id="KW-0728">SH3 domain</keyword>
<feature type="domain" description="BAR" evidence="6">
    <location>
        <begin position="4"/>
        <end position="238"/>
    </location>
</feature>
<feature type="domain" description="SH3" evidence="5">
    <location>
        <begin position="397"/>
        <end position="456"/>
    </location>
</feature>
<dbReference type="InterPro" id="IPR036028">
    <property type="entry name" value="SH3-like_dom_sf"/>
</dbReference>
<evidence type="ECO:0000259" key="6">
    <source>
        <dbReference type="PROSITE" id="PS51021"/>
    </source>
</evidence>
<keyword evidence="3" id="KW-0175">Coiled coil</keyword>
<evidence type="ECO:0000256" key="4">
    <source>
        <dbReference type="SAM" id="MobiDB-lite"/>
    </source>
</evidence>
<dbReference type="FunFam" id="2.30.30.40:FF:000100">
    <property type="entry name" value="SH3 domain-containing YSC84-like protein 1"/>
    <property type="match status" value="1"/>
</dbReference>
<dbReference type="Gene3D" id="1.20.1270.60">
    <property type="entry name" value="Arfaptin homology (AH) domain/BAR domain"/>
    <property type="match status" value="1"/>
</dbReference>
<name>A0A0B1PI32_UNCNE</name>
<dbReference type="STRING" id="52586.A0A0B1PI32"/>
<sequence length="456" mass="51706">MNRQFGRLMRKDPGNRADIATLLSDYEEADKALSKMIEAFKSWRDSWVSTLSIQVAATALFKDLYNPITSGSDRHDAVPTVTPIEKLKKVVHLQEIFSDLKSDLLSEVKMIESRVIKPAIEVKEFIQPAKKSIRKRENKRLDLEMYTSRVNNYTKKMKRTERENVALAKAEEEVAEAACSFKLADDHLRDILPPIISSALSILPHLLRVQIMIQTTLLAHSYTALHEYCEEANFPFPSPSMPDVIKVWATEFNPIRKRVEAISCIARGKSVHQFIALEDDGSIIKSQIARNGIQDRRPSNNAIVSSQQSTSILGTINQHVPSHPEKPRNYSISNQNQHIESEPVRYDSNDMPHQNTTNSFNSLNFPVAVNNEQPQRSLVGKKRPPPPPPPKRKLSKEPQIYVTALYSFDGENDGDLSFKDGDIIMVTKKTNSTDDWWEGILRGQQGNFPANYCQIN</sequence>
<evidence type="ECO:0000313" key="8">
    <source>
        <dbReference type="Proteomes" id="UP000030854"/>
    </source>
</evidence>
<dbReference type="PRINTS" id="PR00452">
    <property type="entry name" value="SH3DOMAIN"/>
</dbReference>
<evidence type="ECO:0000259" key="5">
    <source>
        <dbReference type="PROSITE" id="PS50002"/>
    </source>
</evidence>
<dbReference type="GO" id="GO:0031097">
    <property type="term" value="C:medial cortex"/>
    <property type="evidence" value="ECO:0007669"/>
    <property type="project" value="TreeGrafter"/>
</dbReference>
<feature type="compositionally biased region" description="Basic residues" evidence="4">
    <location>
        <begin position="379"/>
        <end position="394"/>
    </location>
</feature>
<keyword evidence="8" id="KW-1185">Reference proteome</keyword>
<gene>
    <name evidence="7" type="ORF">EV44_g0969</name>
</gene>
<dbReference type="HOGENOM" id="CLU_025518_1_0_1"/>